<sequence length="359" mass="40294">MANDPIIEETFDKSSIADLVAQHGSSSATAWLEFDRYKIWRPTKDIPESSFRPVQGYMRKDPYLYAWGNPLVSDSTALRPTATAFQEWADSQNLRLIWSCVDHELEQVLAEPPFEWSCVSCIYEDVVDPAHVVELTGPEAVGKQGGASVVKDLKKNLKRADKQDVHVTEVTKQQWSDEDKKAVEQGIIDWKKSKSGVQIASTTLQPWLDQGHRRYWLAKKDDTVIGVLILTPIQNHAWQIKNAVSFPNAPKGTSEKLIFTALRDLNCEQQENGTPQSERVTVTFGISAADELHPVKNLSGWKVTAMSKIYGTVTQAAGLLRRSEFRSKFDSGHDPMYVCYPGDGFNLEGVNTLLKLLKK</sequence>
<proteinExistence type="predicted"/>
<evidence type="ECO:0000313" key="1">
    <source>
        <dbReference type="EMBL" id="KAF9467694.1"/>
    </source>
</evidence>
<evidence type="ECO:0008006" key="3">
    <source>
        <dbReference type="Google" id="ProtNLM"/>
    </source>
</evidence>
<keyword evidence="2" id="KW-1185">Reference proteome</keyword>
<name>A0A9P6CP68_9AGAR</name>
<accession>A0A9P6CP68</accession>
<dbReference type="OrthoDB" id="372395at2759"/>
<organism evidence="1 2">
    <name type="scientific">Collybia nuda</name>
    <dbReference type="NCBI Taxonomy" id="64659"/>
    <lineage>
        <taxon>Eukaryota</taxon>
        <taxon>Fungi</taxon>
        <taxon>Dikarya</taxon>
        <taxon>Basidiomycota</taxon>
        <taxon>Agaricomycotina</taxon>
        <taxon>Agaricomycetes</taxon>
        <taxon>Agaricomycetidae</taxon>
        <taxon>Agaricales</taxon>
        <taxon>Tricholomatineae</taxon>
        <taxon>Clitocybaceae</taxon>
        <taxon>Collybia</taxon>
    </lineage>
</organism>
<comment type="caution">
    <text evidence="1">The sequence shown here is derived from an EMBL/GenBank/DDBJ whole genome shotgun (WGS) entry which is preliminary data.</text>
</comment>
<dbReference type="EMBL" id="MU150236">
    <property type="protein sequence ID" value="KAF9467694.1"/>
    <property type="molecule type" value="Genomic_DNA"/>
</dbReference>
<reference evidence="1" key="1">
    <citation type="submission" date="2020-11" db="EMBL/GenBank/DDBJ databases">
        <authorList>
            <consortium name="DOE Joint Genome Institute"/>
            <person name="Ahrendt S."/>
            <person name="Riley R."/>
            <person name="Andreopoulos W."/>
            <person name="Labutti K."/>
            <person name="Pangilinan J."/>
            <person name="Ruiz-Duenas F.J."/>
            <person name="Barrasa J.M."/>
            <person name="Sanchez-Garcia M."/>
            <person name="Camarero S."/>
            <person name="Miyauchi S."/>
            <person name="Serrano A."/>
            <person name="Linde D."/>
            <person name="Babiker R."/>
            <person name="Drula E."/>
            <person name="Ayuso-Fernandez I."/>
            <person name="Pacheco R."/>
            <person name="Padilla G."/>
            <person name="Ferreira P."/>
            <person name="Barriuso J."/>
            <person name="Kellner H."/>
            <person name="Castanera R."/>
            <person name="Alfaro M."/>
            <person name="Ramirez L."/>
            <person name="Pisabarro A.G."/>
            <person name="Kuo A."/>
            <person name="Tritt A."/>
            <person name="Lipzen A."/>
            <person name="He G."/>
            <person name="Yan M."/>
            <person name="Ng V."/>
            <person name="Cullen D."/>
            <person name="Martin F."/>
            <person name="Rosso M.-N."/>
            <person name="Henrissat B."/>
            <person name="Hibbett D."/>
            <person name="Martinez A.T."/>
            <person name="Grigoriev I.V."/>
        </authorList>
    </citation>
    <scope>NUCLEOTIDE SEQUENCE</scope>
    <source>
        <strain evidence="1">CBS 247.69</strain>
    </source>
</reference>
<protein>
    <recommendedName>
        <fullName evidence="3">Phosphatidylglycerol lysyltransferase C-terminal domain-containing protein</fullName>
    </recommendedName>
</protein>
<evidence type="ECO:0000313" key="2">
    <source>
        <dbReference type="Proteomes" id="UP000807353"/>
    </source>
</evidence>
<dbReference type="Proteomes" id="UP000807353">
    <property type="component" value="Unassembled WGS sequence"/>
</dbReference>
<dbReference type="AlphaFoldDB" id="A0A9P6CP68"/>
<gene>
    <name evidence="1" type="ORF">BDZ94DRAFT_1155912</name>
</gene>